<dbReference type="InterPro" id="IPR013547">
    <property type="entry name" value="P4H_N"/>
</dbReference>
<dbReference type="Gene3D" id="1.25.40.10">
    <property type="entry name" value="Tetratricopeptide repeat domain"/>
    <property type="match status" value="1"/>
</dbReference>
<feature type="domain" description="Prolyl 4-hydroxylase N-terminal" evidence="1">
    <location>
        <begin position="39"/>
        <end position="168"/>
    </location>
</feature>
<keyword evidence="3" id="KW-1185">Reference proteome</keyword>
<dbReference type="Proteomes" id="UP000031668">
    <property type="component" value="Unassembled WGS sequence"/>
</dbReference>
<dbReference type="Pfam" id="PF08336">
    <property type="entry name" value="P4Ha_N"/>
    <property type="match status" value="1"/>
</dbReference>
<sequence>MQKQGIKLIVVCILNAVRFSHPEVFTSSLKMCHALKVELDRLVYYEDKLMKDEENEKNYDLIQKIRRELPKYYFNQPEYPFDDCLDDYSQISRFITHPVNAYKLIYRSVHFWSEIKDNDPSIMFQKFYRYKYIYNISKTDLDGARVAMHRLRTYYALKPQHIRDGIFSREWKSTSDYWTIVPQPLTPEDMFEIGKVAFKIADHESAKFWFNTAHQDVINSKSKVNLELVLEILDYLAWSE</sequence>
<protein>
    <submittedName>
        <fullName evidence="2">Prolyl 4-hydroxylase subunit alpha-1</fullName>
    </submittedName>
</protein>
<comment type="caution">
    <text evidence="2">The sequence shown here is derived from an EMBL/GenBank/DDBJ whole genome shotgun (WGS) entry which is preliminary data.</text>
</comment>
<evidence type="ECO:0000313" key="2">
    <source>
        <dbReference type="EMBL" id="KII66853.1"/>
    </source>
</evidence>
<accession>A0A0C2JCE3</accession>
<dbReference type="GO" id="GO:0005783">
    <property type="term" value="C:endoplasmic reticulum"/>
    <property type="evidence" value="ECO:0007669"/>
    <property type="project" value="InterPro"/>
</dbReference>
<dbReference type="GO" id="GO:0004656">
    <property type="term" value="F:procollagen-proline 4-dioxygenase activity"/>
    <property type="evidence" value="ECO:0007669"/>
    <property type="project" value="InterPro"/>
</dbReference>
<evidence type="ECO:0000259" key="1">
    <source>
        <dbReference type="Pfam" id="PF08336"/>
    </source>
</evidence>
<proteinExistence type="predicted"/>
<evidence type="ECO:0000313" key="3">
    <source>
        <dbReference type="Proteomes" id="UP000031668"/>
    </source>
</evidence>
<reference evidence="2 3" key="1">
    <citation type="journal article" date="2014" name="Genome Biol. Evol.">
        <title>The genome of the myxosporean Thelohanellus kitauei shows adaptations to nutrient acquisition within its fish host.</title>
        <authorList>
            <person name="Yang Y."/>
            <person name="Xiong J."/>
            <person name="Zhou Z."/>
            <person name="Huo F."/>
            <person name="Miao W."/>
            <person name="Ran C."/>
            <person name="Liu Y."/>
            <person name="Zhang J."/>
            <person name="Feng J."/>
            <person name="Wang M."/>
            <person name="Wang M."/>
            <person name="Wang L."/>
            <person name="Yao B."/>
        </authorList>
    </citation>
    <scope>NUCLEOTIDE SEQUENCE [LARGE SCALE GENOMIC DNA]</scope>
    <source>
        <strain evidence="2">Wuqing</strain>
    </source>
</reference>
<dbReference type="EMBL" id="JWZT01003429">
    <property type="protein sequence ID" value="KII66853.1"/>
    <property type="molecule type" value="Genomic_DNA"/>
</dbReference>
<gene>
    <name evidence="2" type="ORF">RF11_11800</name>
</gene>
<dbReference type="InterPro" id="IPR011990">
    <property type="entry name" value="TPR-like_helical_dom_sf"/>
</dbReference>
<dbReference type="AlphaFoldDB" id="A0A0C2JCE3"/>
<organism evidence="2 3">
    <name type="scientific">Thelohanellus kitauei</name>
    <name type="common">Myxosporean</name>
    <dbReference type="NCBI Taxonomy" id="669202"/>
    <lineage>
        <taxon>Eukaryota</taxon>
        <taxon>Metazoa</taxon>
        <taxon>Cnidaria</taxon>
        <taxon>Myxozoa</taxon>
        <taxon>Myxosporea</taxon>
        <taxon>Bivalvulida</taxon>
        <taxon>Platysporina</taxon>
        <taxon>Myxobolidae</taxon>
        <taxon>Thelohanellus</taxon>
    </lineage>
</organism>
<name>A0A0C2JCE3_THEKT</name>
<dbReference type="OrthoDB" id="420380at2759"/>